<evidence type="ECO:0000313" key="1">
    <source>
        <dbReference type="EMBL" id="CAB4144317.1"/>
    </source>
</evidence>
<gene>
    <name evidence="1" type="ORF">UFOVP455_34</name>
</gene>
<reference evidence="1" key="1">
    <citation type="submission" date="2020-04" db="EMBL/GenBank/DDBJ databases">
        <authorList>
            <person name="Chiriac C."/>
            <person name="Salcher M."/>
            <person name="Ghai R."/>
            <person name="Kavagutti S V."/>
        </authorList>
    </citation>
    <scope>NUCLEOTIDE SEQUENCE</scope>
</reference>
<name>A0A6J5MER3_9CAUD</name>
<dbReference type="EMBL" id="LR796427">
    <property type="protein sequence ID" value="CAB4144317.1"/>
    <property type="molecule type" value="Genomic_DNA"/>
</dbReference>
<accession>A0A6J5MER3</accession>
<organism evidence="1">
    <name type="scientific">uncultured Caudovirales phage</name>
    <dbReference type="NCBI Taxonomy" id="2100421"/>
    <lineage>
        <taxon>Viruses</taxon>
        <taxon>Duplodnaviria</taxon>
        <taxon>Heunggongvirae</taxon>
        <taxon>Uroviricota</taxon>
        <taxon>Caudoviricetes</taxon>
        <taxon>Peduoviridae</taxon>
        <taxon>Maltschvirus</taxon>
        <taxon>Maltschvirus maltsch</taxon>
    </lineage>
</organism>
<sequence>MSKKEELYKALLEQVKELCTFYWESDDPRSNPLSFEIGAVEAIMYLIQDEERKEKDFSTSKTKGKK</sequence>
<protein>
    <submittedName>
        <fullName evidence="1">Uncharacterized protein</fullName>
    </submittedName>
</protein>
<proteinExistence type="predicted"/>